<dbReference type="InterPro" id="IPR007793">
    <property type="entry name" value="DivIVA_fam"/>
</dbReference>
<proteinExistence type="inferred from homology"/>
<evidence type="ECO:0000256" key="6">
    <source>
        <dbReference type="ARBA" id="ARBA00023306"/>
    </source>
</evidence>
<evidence type="ECO:0000256" key="3">
    <source>
        <dbReference type="ARBA" id="ARBA00022490"/>
    </source>
</evidence>
<keyword evidence="6" id="KW-0131">Cell cycle</keyword>
<comment type="caution">
    <text evidence="9">The sequence shown here is derived from an EMBL/GenBank/DDBJ whole genome shotgun (WGS) entry which is preliminary data.</text>
</comment>
<dbReference type="AlphaFoldDB" id="A0A7V3YG81"/>
<dbReference type="Gene3D" id="6.10.250.660">
    <property type="match status" value="1"/>
</dbReference>
<gene>
    <name evidence="9" type="ORF">ENV30_04080</name>
</gene>
<accession>A0A7V3YG81</accession>
<keyword evidence="3" id="KW-0963">Cytoplasm</keyword>
<evidence type="ECO:0000313" key="9">
    <source>
        <dbReference type="EMBL" id="HGI30472.1"/>
    </source>
</evidence>
<dbReference type="GO" id="GO:0051301">
    <property type="term" value="P:cell division"/>
    <property type="evidence" value="ECO:0007669"/>
    <property type="project" value="UniProtKB-KW"/>
</dbReference>
<organism evidence="9">
    <name type="scientific">Candidatus Caldatribacterium californiense</name>
    <dbReference type="NCBI Taxonomy" id="1454726"/>
    <lineage>
        <taxon>Bacteria</taxon>
        <taxon>Pseudomonadati</taxon>
        <taxon>Atribacterota</taxon>
        <taxon>Atribacteria</taxon>
        <taxon>Atribacterales</taxon>
        <taxon>Candidatus Caldatribacteriaceae</taxon>
        <taxon>Candidatus Caldatribacterium</taxon>
    </lineage>
</organism>
<evidence type="ECO:0000256" key="2">
    <source>
        <dbReference type="ARBA" id="ARBA00009008"/>
    </source>
</evidence>
<keyword evidence="4" id="KW-0132">Cell division</keyword>
<evidence type="ECO:0000256" key="4">
    <source>
        <dbReference type="ARBA" id="ARBA00022618"/>
    </source>
</evidence>
<sequence length="185" mass="22414">MALRPEDIAEVEFSRSFRGYNEEEVREFLEEVATQVALLLEEKEKVLQENRELRRKLSEQEEYLRKMQLQLEEWKKQVEVEKELARRESQMIVKEAQLRAQKIVDEALERRREIETAYRGLFEKYRLFQIRFKSLLQTFIESIEKEGLSEEFREEKREGSQEKDEAPEVVRFSLKDLHDEGRISK</sequence>
<dbReference type="GO" id="GO:0005737">
    <property type="term" value="C:cytoplasm"/>
    <property type="evidence" value="ECO:0007669"/>
    <property type="project" value="UniProtKB-SubCell"/>
</dbReference>
<comment type="subcellular location">
    <subcellularLocation>
        <location evidence="1">Cytoplasm</location>
    </subcellularLocation>
</comment>
<evidence type="ECO:0000256" key="8">
    <source>
        <dbReference type="SAM" id="MobiDB-lite"/>
    </source>
</evidence>
<evidence type="ECO:0000256" key="5">
    <source>
        <dbReference type="ARBA" id="ARBA00023054"/>
    </source>
</evidence>
<dbReference type="InterPro" id="IPR019933">
    <property type="entry name" value="DivIVA_domain"/>
</dbReference>
<protein>
    <submittedName>
        <fullName evidence="9">DivIVA domain-containing protein</fullName>
    </submittedName>
</protein>
<dbReference type="EMBL" id="DTFV01000057">
    <property type="protein sequence ID" value="HGI30472.1"/>
    <property type="molecule type" value="Genomic_DNA"/>
</dbReference>
<name>A0A7V3YG81_9BACT</name>
<feature type="region of interest" description="Disordered" evidence="8">
    <location>
        <begin position="148"/>
        <end position="168"/>
    </location>
</feature>
<dbReference type="PANTHER" id="PTHR35794">
    <property type="entry name" value="CELL DIVISION PROTEIN DIVIVA"/>
    <property type="match status" value="1"/>
</dbReference>
<dbReference type="PANTHER" id="PTHR35794:SF2">
    <property type="entry name" value="CELL DIVISION PROTEIN DIVIVA"/>
    <property type="match status" value="1"/>
</dbReference>
<evidence type="ECO:0000256" key="1">
    <source>
        <dbReference type="ARBA" id="ARBA00004496"/>
    </source>
</evidence>
<dbReference type="NCBIfam" id="TIGR03544">
    <property type="entry name" value="DivI1A_domain"/>
    <property type="match status" value="1"/>
</dbReference>
<feature type="coiled-coil region" evidence="7">
    <location>
        <begin position="29"/>
        <end position="84"/>
    </location>
</feature>
<reference evidence="9" key="1">
    <citation type="journal article" date="2020" name="mSystems">
        <title>Genome- and Community-Level Interaction Insights into Carbon Utilization and Element Cycling Functions of Hydrothermarchaeota in Hydrothermal Sediment.</title>
        <authorList>
            <person name="Zhou Z."/>
            <person name="Liu Y."/>
            <person name="Xu W."/>
            <person name="Pan J."/>
            <person name="Luo Z.H."/>
            <person name="Li M."/>
        </authorList>
    </citation>
    <scope>NUCLEOTIDE SEQUENCE [LARGE SCALE GENOMIC DNA]</scope>
    <source>
        <strain evidence="9">SpSt-747</strain>
    </source>
</reference>
<dbReference type="Pfam" id="PF05103">
    <property type="entry name" value="DivIVA"/>
    <property type="match status" value="1"/>
</dbReference>
<evidence type="ECO:0000256" key="7">
    <source>
        <dbReference type="SAM" id="Coils"/>
    </source>
</evidence>
<comment type="similarity">
    <text evidence="2">Belongs to the DivIVA family.</text>
</comment>
<keyword evidence="5 7" id="KW-0175">Coiled coil</keyword>